<proteinExistence type="predicted"/>
<name>A0A815WKE3_9BILA</name>
<gene>
    <name evidence="1" type="ORF">VCS650_LOCUS44115</name>
</gene>
<feature type="non-terminal residue" evidence="1">
    <location>
        <position position="50"/>
    </location>
</feature>
<organism evidence="1 2">
    <name type="scientific">Adineta steineri</name>
    <dbReference type="NCBI Taxonomy" id="433720"/>
    <lineage>
        <taxon>Eukaryota</taxon>
        <taxon>Metazoa</taxon>
        <taxon>Spiralia</taxon>
        <taxon>Gnathifera</taxon>
        <taxon>Rotifera</taxon>
        <taxon>Eurotatoria</taxon>
        <taxon>Bdelloidea</taxon>
        <taxon>Adinetida</taxon>
        <taxon>Adinetidae</taxon>
        <taxon>Adineta</taxon>
    </lineage>
</organism>
<dbReference type="Proteomes" id="UP000663891">
    <property type="component" value="Unassembled WGS sequence"/>
</dbReference>
<accession>A0A815WKE3</accession>
<comment type="caution">
    <text evidence="1">The sequence shown here is derived from an EMBL/GenBank/DDBJ whole genome shotgun (WGS) entry which is preliminary data.</text>
</comment>
<protein>
    <submittedName>
        <fullName evidence="1">Uncharacterized protein</fullName>
    </submittedName>
</protein>
<evidence type="ECO:0000313" key="1">
    <source>
        <dbReference type="EMBL" id="CAF1545237.1"/>
    </source>
</evidence>
<evidence type="ECO:0000313" key="2">
    <source>
        <dbReference type="Proteomes" id="UP000663891"/>
    </source>
</evidence>
<dbReference type="EMBL" id="CAJNON010008720">
    <property type="protein sequence ID" value="CAF1545237.1"/>
    <property type="molecule type" value="Genomic_DNA"/>
</dbReference>
<reference evidence="1" key="1">
    <citation type="submission" date="2021-02" db="EMBL/GenBank/DDBJ databases">
        <authorList>
            <person name="Nowell W R."/>
        </authorList>
    </citation>
    <scope>NUCLEOTIDE SEQUENCE</scope>
</reference>
<sequence length="50" mass="5923">MINDEKKMIFGEKKFEQRTPISRAQIVDNRIQHAANTNTMPFFRSKQTQP</sequence>
<dbReference type="AlphaFoldDB" id="A0A815WKE3"/>